<dbReference type="RefSeq" id="WP_343995375.1">
    <property type="nucleotide sequence ID" value="NZ_BAAALG010000011.1"/>
</dbReference>
<sequence>MTSNGIVASAWGELTRGTFTLTDGEVLVDDYFSLPGEPELMVRTTDPVAAAALLPRLEAFFADRDGWHRRATDAVVTRFSEQAPTSAELDEAEGDLVLQTVEVLAGGEVVLHLDDSCGQHFPDGYWPAVRFGTGDVVAEVTVEA</sequence>
<evidence type="ECO:0008006" key="3">
    <source>
        <dbReference type="Google" id="ProtNLM"/>
    </source>
</evidence>
<evidence type="ECO:0000313" key="2">
    <source>
        <dbReference type="Proteomes" id="UP001501581"/>
    </source>
</evidence>
<reference evidence="2" key="1">
    <citation type="journal article" date="2019" name="Int. J. Syst. Evol. Microbiol.">
        <title>The Global Catalogue of Microorganisms (GCM) 10K type strain sequencing project: providing services to taxonomists for standard genome sequencing and annotation.</title>
        <authorList>
            <consortium name="The Broad Institute Genomics Platform"/>
            <consortium name="The Broad Institute Genome Sequencing Center for Infectious Disease"/>
            <person name="Wu L."/>
            <person name="Ma J."/>
        </authorList>
    </citation>
    <scope>NUCLEOTIDE SEQUENCE [LARGE SCALE GENOMIC DNA]</scope>
    <source>
        <strain evidence="2">JCM 13008</strain>
    </source>
</reference>
<dbReference type="EMBL" id="BAAALG010000011">
    <property type="protein sequence ID" value="GAA1106359.1"/>
    <property type="molecule type" value="Genomic_DNA"/>
</dbReference>
<proteinExistence type="predicted"/>
<comment type="caution">
    <text evidence="1">The sequence shown here is derived from an EMBL/GenBank/DDBJ whole genome shotgun (WGS) entry which is preliminary data.</text>
</comment>
<organism evidence="1 2">
    <name type="scientific">Nocardioides dubius</name>
    <dbReference type="NCBI Taxonomy" id="317019"/>
    <lineage>
        <taxon>Bacteria</taxon>
        <taxon>Bacillati</taxon>
        <taxon>Actinomycetota</taxon>
        <taxon>Actinomycetes</taxon>
        <taxon>Propionibacteriales</taxon>
        <taxon>Nocardioidaceae</taxon>
        <taxon>Nocardioides</taxon>
    </lineage>
</organism>
<name>A0ABP4EF82_9ACTN</name>
<keyword evidence="2" id="KW-1185">Reference proteome</keyword>
<gene>
    <name evidence="1" type="ORF">GCM10009668_27510</name>
</gene>
<dbReference type="Proteomes" id="UP001501581">
    <property type="component" value="Unassembled WGS sequence"/>
</dbReference>
<accession>A0ABP4EF82</accession>
<evidence type="ECO:0000313" key="1">
    <source>
        <dbReference type="EMBL" id="GAA1106359.1"/>
    </source>
</evidence>
<protein>
    <recommendedName>
        <fullName evidence="3">DUF2262 domain-containing protein</fullName>
    </recommendedName>
</protein>